<dbReference type="GO" id="GO:0015808">
    <property type="term" value="P:L-alanine transport"/>
    <property type="evidence" value="ECO:0007669"/>
    <property type="project" value="TreeGrafter"/>
</dbReference>
<feature type="domain" description="ABC transporter" evidence="4">
    <location>
        <begin position="8"/>
        <end position="243"/>
    </location>
</feature>
<dbReference type="FunFam" id="3.40.50.300:FF:000421">
    <property type="entry name" value="Branched-chain amino acid ABC transporter ATP-binding protein"/>
    <property type="match status" value="1"/>
</dbReference>
<accession>A0A923LPW9</accession>
<dbReference type="AlphaFoldDB" id="A0A923LPW9"/>
<dbReference type="GO" id="GO:0015188">
    <property type="term" value="F:L-isoleucine transmembrane transporter activity"/>
    <property type="evidence" value="ECO:0007669"/>
    <property type="project" value="TreeGrafter"/>
</dbReference>
<dbReference type="GO" id="GO:0005304">
    <property type="term" value="F:L-valine transmembrane transporter activity"/>
    <property type="evidence" value="ECO:0007669"/>
    <property type="project" value="TreeGrafter"/>
</dbReference>
<evidence type="ECO:0000256" key="2">
    <source>
        <dbReference type="ARBA" id="ARBA00022741"/>
    </source>
</evidence>
<evidence type="ECO:0000259" key="4">
    <source>
        <dbReference type="PROSITE" id="PS50893"/>
    </source>
</evidence>
<dbReference type="PROSITE" id="PS50893">
    <property type="entry name" value="ABC_TRANSPORTER_2"/>
    <property type="match status" value="1"/>
</dbReference>
<evidence type="ECO:0000256" key="3">
    <source>
        <dbReference type="ARBA" id="ARBA00022840"/>
    </source>
</evidence>
<keyword evidence="6" id="KW-1185">Reference proteome</keyword>
<keyword evidence="2" id="KW-0547">Nucleotide-binding</keyword>
<dbReference type="Gene3D" id="3.40.50.300">
    <property type="entry name" value="P-loop containing nucleotide triphosphate hydrolases"/>
    <property type="match status" value="1"/>
</dbReference>
<name>A0A923LPW9_9FIRM</name>
<dbReference type="GO" id="GO:0015192">
    <property type="term" value="F:L-phenylalanine transmembrane transporter activity"/>
    <property type="evidence" value="ECO:0007669"/>
    <property type="project" value="TreeGrafter"/>
</dbReference>
<evidence type="ECO:0000313" key="6">
    <source>
        <dbReference type="Proteomes" id="UP000606720"/>
    </source>
</evidence>
<dbReference type="Pfam" id="PF00005">
    <property type="entry name" value="ABC_tran"/>
    <property type="match status" value="1"/>
</dbReference>
<dbReference type="RefSeq" id="WP_186866716.1">
    <property type="nucleotide sequence ID" value="NZ_JACOPH010000004.1"/>
</dbReference>
<evidence type="ECO:0000313" key="5">
    <source>
        <dbReference type="EMBL" id="MBC5713929.1"/>
    </source>
</evidence>
<dbReference type="GO" id="GO:0016887">
    <property type="term" value="F:ATP hydrolysis activity"/>
    <property type="evidence" value="ECO:0007669"/>
    <property type="project" value="InterPro"/>
</dbReference>
<dbReference type="GO" id="GO:1903806">
    <property type="term" value="P:L-isoleucine import across plasma membrane"/>
    <property type="evidence" value="ECO:0007669"/>
    <property type="project" value="TreeGrafter"/>
</dbReference>
<keyword evidence="1" id="KW-0813">Transport</keyword>
<dbReference type="InterPro" id="IPR027417">
    <property type="entry name" value="P-loop_NTPase"/>
</dbReference>
<proteinExistence type="predicted"/>
<dbReference type="Proteomes" id="UP000606720">
    <property type="component" value="Unassembled WGS sequence"/>
</dbReference>
<dbReference type="InterPro" id="IPR003593">
    <property type="entry name" value="AAA+_ATPase"/>
</dbReference>
<dbReference type="CDD" id="cd03219">
    <property type="entry name" value="ABC_Mj1267_LivG_branched"/>
    <property type="match status" value="1"/>
</dbReference>
<dbReference type="SUPFAM" id="SSF52540">
    <property type="entry name" value="P-loop containing nucleoside triphosphate hydrolases"/>
    <property type="match status" value="1"/>
</dbReference>
<comment type="caution">
    <text evidence="5">The sequence shown here is derived from an EMBL/GenBank/DDBJ whole genome shotgun (WGS) entry which is preliminary data.</text>
</comment>
<sequence>MENKDYILELENVSMKFGGLLAVNEVSFNLERGKILGVIGPNGAGKTTMFNTITGFYQGYTGTVKFNGASMNKKKVNERCKLGIARTFQVTRPFEKNTLLENVMVGSFYGQAKKPKMKECEEEAEELLEFVGLADKKDEYAMSLNVAQRKKLELARALSTKPSLLLLDEVIGGLNPTEVLEMMDVIKDINGRGVSILMIEHVMKAITGVSDSMVVINHGQKLIEGNPKEVMNDPEVIEAYLGSAARRDVHA</sequence>
<dbReference type="Pfam" id="PF12399">
    <property type="entry name" value="BCA_ABC_TP_C"/>
    <property type="match status" value="1"/>
</dbReference>
<keyword evidence="3 5" id="KW-0067">ATP-binding</keyword>
<reference evidence="5" key="1">
    <citation type="submission" date="2020-08" db="EMBL/GenBank/DDBJ databases">
        <title>Genome public.</title>
        <authorList>
            <person name="Liu C."/>
            <person name="Sun Q."/>
        </authorList>
    </citation>
    <scope>NUCLEOTIDE SEQUENCE</scope>
    <source>
        <strain evidence="5">BX1005</strain>
    </source>
</reference>
<dbReference type="SMART" id="SM00382">
    <property type="entry name" value="AAA"/>
    <property type="match status" value="1"/>
</dbReference>
<dbReference type="InterPro" id="IPR003439">
    <property type="entry name" value="ABC_transporter-like_ATP-bd"/>
</dbReference>
<protein>
    <submittedName>
        <fullName evidence="5">ABC transporter ATP-binding protein</fullName>
    </submittedName>
</protein>
<dbReference type="GO" id="GO:1903805">
    <property type="term" value="P:L-valine import across plasma membrane"/>
    <property type="evidence" value="ECO:0007669"/>
    <property type="project" value="TreeGrafter"/>
</dbReference>
<dbReference type="GO" id="GO:0042941">
    <property type="term" value="P:D-alanine transmembrane transport"/>
    <property type="evidence" value="ECO:0007669"/>
    <property type="project" value="TreeGrafter"/>
</dbReference>
<dbReference type="EMBL" id="JACOPH010000004">
    <property type="protein sequence ID" value="MBC5713929.1"/>
    <property type="molecule type" value="Genomic_DNA"/>
</dbReference>
<gene>
    <name evidence="5" type="ORF">H8S17_06830</name>
</gene>
<dbReference type="PANTHER" id="PTHR45772">
    <property type="entry name" value="CONSERVED COMPONENT OF ABC TRANSPORTER FOR NATURAL AMINO ACIDS-RELATED"/>
    <property type="match status" value="1"/>
</dbReference>
<dbReference type="GO" id="GO:0005886">
    <property type="term" value="C:plasma membrane"/>
    <property type="evidence" value="ECO:0007669"/>
    <property type="project" value="TreeGrafter"/>
</dbReference>
<evidence type="ECO:0000256" key="1">
    <source>
        <dbReference type="ARBA" id="ARBA00022448"/>
    </source>
</evidence>
<dbReference type="InterPro" id="IPR032823">
    <property type="entry name" value="BCA_ABC_TP_C"/>
</dbReference>
<dbReference type="InterPro" id="IPR051120">
    <property type="entry name" value="ABC_AA/LPS_Transport"/>
</dbReference>
<dbReference type="PANTHER" id="PTHR45772:SF7">
    <property type="entry name" value="AMINO ACID ABC TRANSPORTER ATP-BINDING PROTEIN"/>
    <property type="match status" value="1"/>
</dbReference>
<dbReference type="GO" id="GO:0005524">
    <property type="term" value="F:ATP binding"/>
    <property type="evidence" value="ECO:0007669"/>
    <property type="project" value="UniProtKB-KW"/>
</dbReference>
<organism evidence="5 6">
    <name type="scientific">Roseburia zhanii</name>
    <dbReference type="NCBI Taxonomy" id="2763064"/>
    <lineage>
        <taxon>Bacteria</taxon>
        <taxon>Bacillati</taxon>
        <taxon>Bacillota</taxon>
        <taxon>Clostridia</taxon>
        <taxon>Lachnospirales</taxon>
        <taxon>Lachnospiraceae</taxon>
        <taxon>Roseburia</taxon>
    </lineage>
</organism>